<dbReference type="GO" id="GO:0006749">
    <property type="term" value="P:glutathione metabolic process"/>
    <property type="evidence" value="ECO:0007669"/>
    <property type="project" value="InterPro"/>
</dbReference>
<dbReference type="InterPro" id="IPR051682">
    <property type="entry name" value="Mito_Persulfide_Diox"/>
</dbReference>
<keyword evidence="1" id="KW-0479">Metal-binding</keyword>
<protein>
    <submittedName>
        <fullName evidence="3">MBL fold metallo-hydrolase</fullName>
    </submittedName>
</protein>
<reference evidence="3 4" key="1">
    <citation type="submission" date="2018-09" db="EMBL/GenBank/DDBJ databases">
        <title>Paracoccus onubensis nov. sp. a moderate halophilic bacterium isolated from Gruta de las Maravillas (Aracena, Spain).</title>
        <authorList>
            <person name="Jurado V."/>
            <person name="Gutierrez-Patricio S."/>
            <person name="Gonzalez-Pimentel J.L."/>
            <person name="Laiz L."/>
            <person name="Saiz-Jimenez C."/>
        </authorList>
    </citation>
    <scope>NUCLEOTIDE SEQUENCE [LARGE SCALE GENOMIC DNA]</scope>
    <source>
        <strain evidence="3 4">DSM 19484</strain>
    </source>
</reference>
<dbReference type="EMBL" id="QZEV01000003">
    <property type="protein sequence ID" value="RJL07189.1"/>
    <property type="molecule type" value="Genomic_DNA"/>
</dbReference>
<feature type="domain" description="Metallo-beta-lactamase" evidence="2">
    <location>
        <begin position="25"/>
        <end position="214"/>
    </location>
</feature>
<evidence type="ECO:0000313" key="4">
    <source>
        <dbReference type="Proteomes" id="UP000285530"/>
    </source>
</evidence>
<sequence length="306" mass="33717">MFTRESPSRGAGSPHVLGFWDKPTGSCQYLVWDPATRQAALIDVVQEFDPRAASTRHDAARWALDQIEARGLTLAWILDTHPHADHLMASAWLKERTGVPNAIGEKVTDIARLWEDHYNLPGAFDPAADFDRLLADGETFALGDLTVRVMLHSGHTLGSITYVIGDAAFVHDTFMQPDVGTSRADFPGGNSSELYDSLTSILSLPDETRLFVGHDYGTDDRDDPEWEATVAEHKASNAHMGGGTSRADFIALRDARDATLPLPDRILHALQVNLRAGRLPEPESDGRSYFKIPANRFTDKFKDPTA</sequence>
<dbReference type="GO" id="GO:0050313">
    <property type="term" value="F:sulfur dioxygenase activity"/>
    <property type="evidence" value="ECO:0007669"/>
    <property type="project" value="InterPro"/>
</dbReference>
<evidence type="ECO:0000259" key="2">
    <source>
        <dbReference type="SMART" id="SM00849"/>
    </source>
</evidence>
<dbReference type="CDD" id="cd07724">
    <property type="entry name" value="POD-like_MBL-fold"/>
    <property type="match status" value="1"/>
</dbReference>
<dbReference type="GO" id="GO:0046872">
    <property type="term" value="F:metal ion binding"/>
    <property type="evidence" value="ECO:0007669"/>
    <property type="project" value="UniProtKB-KW"/>
</dbReference>
<accession>A0A419A293</accession>
<dbReference type="GO" id="GO:0070813">
    <property type="term" value="P:hydrogen sulfide metabolic process"/>
    <property type="evidence" value="ECO:0007669"/>
    <property type="project" value="TreeGrafter"/>
</dbReference>
<evidence type="ECO:0000256" key="1">
    <source>
        <dbReference type="ARBA" id="ARBA00022723"/>
    </source>
</evidence>
<dbReference type="SMART" id="SM00849">
    <property type="entry name" value="Lactamase_B"/>
    <property type="match status" value="1"/>
</dbReference>
<dbReference type="Proteomes" id="UP000285530">
    <property type="component" value="Unassembled WGS sequence"/>
</dbReference>
<keyword evidence="3" id="KW-0378">Hydrolase</keyword>
<keyword evidence="4" id="KW-1185">Reference proteome</keyword>
<evidence type="ECO:0000313" key="3">
    <source>
        <dbReference type="EMBL" id="RJL07189.1"/>
    </source>
</evidence>
<comment type="caution">
    <text evidence="3">The sequence shown here is derived from an EMBL/GenBank/DDBJ whole genome shotgun (WGS) entry which is preliminary data.</text>
</comment>
<organism evidence="3 4">
    <name type="scientific">Paracoccus aestuarii</name>
    <dbReference type="NCBI Taxonomy" id="453842"/>
    <lineage>
        <taxon>Bacteria</taxon>
        <taxon>Pseudomonadati</taxon>
        <taxon>Pseudomonadota</taxon>
        <taxon>Alphaproteobacteria</taxon>
        <taxon>Rhodobacterales</taxon>
        <taxon>Paracoccaceae</taxon>
        <taxon>Paracoccus</taxon>
    </lineage>
</organism>
<dbReference type="SUPFAM" id="SSF56281">
    <property type="entry name" value="Metallo-hydrolase/oxidoreductase"/>
    <property type="match status" value="1"/>
</dbReference>
<dbReference type="AlphaFoldDB" id="A0A419A293"/>
<dbReference type="PANTHER" id="PTHR43084">
    <property type="entry name" value="PERSULFIDE DIOXYGENASE ETHE1"/>
    <property type="match status" value="1"/>
</dbReference>
<dbReference type="RefSeq" id="WP_119884884.1">
    <property type="nucleotide sequence ID" value="NZ_CP067169.1"/>
</dbReference>
<dbReference type="GO" id="GO:0016787">
    <property type="term" value="F:hydrolase activity"/>
    <property type="evidence" value="ECO:0007669"/>
    <property type="project" value="UniProtKB-KW"/>
</dbReference>
<proteinExistence type="predicted"/>
<dbReference type="PANTHER" id="PTHR43084:SF1">
    <property type="entry name" value="PERSULFIDE DIOXYGENASE ETHE1, MITOCHONDRIAL"/>
    <property type="match status" value="1"/>
</dbReference>
<dbReference type="Pfam" id="PF00753">
    <property type="entry name" value="Lactamase_B"/>
    <property type="match status" value="1"/>
</dbReference>
<dbReference type="Gene3D" id="3.60.15.10">
    <property type="entry name" value="Ribonuclease Z/Hydroxyacylglutathione hydrolase-like"/>
    <property type="match status" value="1"/>
</dbReference>
<dbReference type="InterPro" id="IPR001279">
    <property type="entry name" value="Metallo-B-lactamas"/>
</dbReference>
<dbReference type="OrthoDB" id="9784009at2"/>
<gene>
    <name evidence="3" type="ORF">D3P06_01710</name>
</gene>
<name>A0A419A293_9RHOB</name>
<dbReference type="InterPro" id="IPR036866">
    <property type="entry name" value="RibonucZ/Hydroxyglut_hydro"/>
</dbReference>
<dbReference type="InterPro" id="IPR044528">
    <property type="entry name" value="POD-like_MBL-fold"/>
</dbReference>